<evidence type="ECO:0000256" key="4">
    <source>
        <dbReference type="ARBA" id="ARBA00022553"/>
    </source>
</evidence>
<dbReference type="FunFam" id="3.40.50.12780:FF:000012">
    <property type="entry name" value="Non-ribosomal peptide synthetase"/>
    <property type="match status" value="3"/>
</dbReference>
<dbReference type="GO" id="GO:0005737">
    <property type="term" value="C:cytoplasm"/>
    <property type="evidence" value="ECO:0007669"/>
    <property type="project" value="TreeGrafter"/>
</dbReference>
<dbReference type="InterPro" id="IPR025110">
    <property type="entry name" value="AMP-bd_C"/>
</dbReference>
<dbReference type="Pfam" id="PF00501">
    <property type="entry name" value="AMP-binding"/>
    <property type="match status" value="4"/>
</dbReference>
<dbReference type="InterPro" id="IPR045851">
    <property type="entry name" value="AMP-bd_C_sf"/>
</dbReference>
<comment type="similarity">
    <text evidence="2">Belongs to the ATP-dependent AMP-binding enzyme family.</text>
</comment>
<keyword evidence="5" id="KW-0677">Repeat</keyword>
<dbReference type="CDD" id="cd12115">
    <property type="entry name" value="A_NRPS_Sfm_like"/>
    <property type="match status" value="1"/>
</dbReference>
<keyword evidence="9" id="KW-1185">Reference proteome</keyword>
<dbReference type="SUPFAM" id="SSF56801">
    <property type="entry name" value="Acetyl-CoA synthetase-like"/>
    <property type="match status" value="4"/>
</dbReference>
<dbReference type="Gene3D" id="3.40.50.980">
    <property type="match status" value="2"/>
</dbReference>
<name>A0A223D1Y2_9BACL</name>
<dbReference type="Pfam" id="PF00975">
    <property type="entry name" value="Thioesterase"/>
    <property type="match status" value="1"/>
</dbReference>
<feature type="domain" description="Carrier" evidence="7">
    <location>
        <begin position="5135"/>
        <end position="5210"/>
    </location>
</feature>
<dbReference type="Gene3D" id="1.10.1200.10">
    <property type="entry name" value="ACP-like"/>
    <property type="match status" value="4"/>
</dbReference>
<dbReference type="InterPro" id="IPR000873">
    <property type="entry name" value="AMP-dep_synth/lig_dom"/>
</dbReference>
<dbReference type="InterPro" id="IPR029058">
    <property type="entry name" value="AB_hydrolase_fold"/>
</dbReference>
<dbReference type="PROSITE" id="PS00455">
    <property type="entry name" value="AMP_BINDING"/>
    <property type="match status" value="4"/>
</dbReference>
<dbReference type="Gene3D" id="3.40.50.1820">
    <property type="entry name" value="alpha/beta hydrolase"/>
    <property type="match status" value="1"/>
</dbReference>
<dbReference type="SUPFAM" id="SSF52777">
    <property type="entry name" value="CoA-dependent acyltransferases"/>
    <property type="match status" value="12"/>
</dbReference>
<dbReference type="Pfam" id="PF00550">
    <property type="entry name" value="PP-binding"/>
    <property type="match status" value="4"/>
</dbReference>
<dbReference type="CDD" id="cd19531">
    <property type="entry name" value="LCL_NRPS-like"/>
    <property type="match status" value="2"/>
</dbReference>
<dbReference type="PROSITE" id="PS50075">
    <property type="entry name" value="CARRIER"/>
    <property type="match status" value="4"/>
</dbReference>
<dbReference type="InterPro" id="IPR001031">
    <property type="entry name" value="Thioesterase"/>
</dbReference>
<dbReference type="Gene3D" id="3.30.300.30">
    <property type="match status" value="4"/>
</dbReference>
<evidence type="ECO:0000256" key="1">
    <source>
        <dbReference type="ARBA" id="ARBA00001957"/>
    </source>
</evidence>
<comment type="cofactor">
    <cofactor evidence="1">
        <name>pantetheine 4'-phosphate</name>
        <dbReference type="ChEBI" id="CHEBI:47942"/>
    </cofactor>
</comment>
<dbReference type="CDD" id="cd05930">
    <property type="entry name" value="A_NRPS"/>
    <property type="match status" value="3"/>
</dbReference>
<evidence type="ECO:0000256" key="5">
    <source>
        <dbReference type="ARBA" id="ARBA00022737"/>
    </source>
</evidence>
<dbReference type="InterPro" id="IPR042099">
    <property type="entry name" value="ANL_N_sf"/>
</dbReference>
<dbReference type="RefSeq" id="WP_094236594.1">
    <property type="nucleotide sequence ID" value="NZ_CP022657.1"/>
</dbReference>
<dbReference type="FunFam" id="3.40.50.980:FF:000001">
    <property type="entry name" value="Non-ribosomal peptide synthetase"/>
    <property type="match status" value="4"/>
</dbReference>
<evidence type="ECO:0000256" key="6">
    <source>
        <dbReference type="ARBA" id="ARBA00023194"/>
    </source>
</evidence>
<dbReference type="FunFam" id="3.30.559.10:FF:000012">
    <property type="entry name" value="Non-ribosomal peptide synthetase"/>
    <property type="match status" value="2"/>
</dbReference>
<dbReference type="SUPFAM" id="SSF53474">
    <property type="entry name" value="alpha/beta-Hydrolases"/>
    <property type="match status" value="1"/>
</dbReference>
<dbReference type="InterPro" id="IPR023213">
    <property type="entry name" value="CAT-like_dom_sf"/>
</dbReference>
<dbReference type="InterPro" id="IPR010060">
    <property type="entry name" value="NRPS_synth"/>
</dbReference>
<keyword evidence="4" id="KW-0597">Phosphoprotein</keyword>
<dbReference type="InterPro" id="IPR009081">
    <property type="entry name" value="PP-bd_ACP"/>
</dbReference>
<dbReference type="SMART" id="SM00824">
    <property type="entry name" value="PKS_TE"/>
    <property type="match status" value="1"/>
</dbReference>
<dbReference type="SMART" id="SM00823">
    <property type="entry name" value="PKS_PP"/>
    <property type="match status" value="4"/>
</dbReference>
<dbReference type="InterPro" id="IPR006162">
    <property type="entry name" value="Ppantetheine_attach_site"/>
</dbReference>
<dbReference type="FunFam" id="1.10.1200.10:FF:000005">
    <property type="entry name" value="Nonribosomal peptide synthetase 1"/>
    <property type="match status" value="3"/>
</dbReference>
<dbReference type="PANTHER" id="PTHR45527">
    <property type="entry name" value="NONRIBOSOMAL PEPTIDE SYNTHETASE"/>
    <property type="match status" value="1"/>
</dbReference>
<organism evidence="8 9">
    <name type="scientific">Tumebacillus algifaecis</name>
    <dbReference type="NCBI Taxonomy" id="1214604"/>
    <lineage>
        <taxon>Bacteria</taxon>
        <taxon>Bacillati</taxon>
        <taxon>Bacillota</taxon>
        <taxon>Bacilli</taxon>
        <taxon>Bacillales</taxon>
        <taxon>Alicyclobacillaceae</taxon>
        <taxon>Tumebacillus</taxon>
    </lineage>
</organism>
<evidence type="ECO:0000256" key="3">
    <source>
        <dbReference type="ARBA" id="ARBA00022450"/>
    </source>
</evidence>
<dbReference type="InterPro" id="IPR001242">
    <property type="entry name" value="Condensation_dom"/>
</dbReference>
<gene>
    <name evidence="8" type="ORF">CIG75_10315</name>
</gene>
<dbReference type="Pfam" id="PF13193">
    <property type="entry name" value="AMP-binding_C"/>
    <property type="match status" value="4"/>
</dbReference>
<dbReference type="OrthoDB" id="9765680at2"/>
<dbReference type="FunFam" id="2.30.38.10:FF:000001">
    <property type="entry name" value="Non-ribosomal peptide synthetase PvdI"/>
    <property type="match status" value="1"/>
</dbReference>
<dbReference type="Gene3D" id="3.30.559.30">
    <property type="entry name" value="Nonribosomal peptide synthetase, condensation domain"/>
    <property type="match status" value="6"/>
</dbReference>
<dbReference type="Gene3D" id="3.30.559.10">
    <property type="entry name" value="Chloramphenicol acetyltransferase-like domain"/>
    <property type="match status" value="6"/>
</dbReference>
<dbReference type="GO" id="GO:0017000">
    <property type="term" value="P:antibiotic biosynthetic process"/>
    <property type="evidence" value="ECO:0007669"/>
    <property type="project" value="UniProtKB-KW"/>
</dbReference>
<feature type="domain" description="Carrier" evidence="7">
    <location>
        <begin position="1018"/>
        <end position="1092"/>
    </location>
</feature>
<dbReference type="PANTHER" id="PTHR45527:SF1">
    <property type="entry name" value="FATTY ACID SYNTHASE"/>
    <property type="match status" value="1"/>
</dbReference>
<dbReference type="CDD" id="cd19543">
    <property type="entry name" value="DCL_NRPS"/>
    <property type="match status" value="2"/>
</dbReference>
<protein>
    <recommendedName>
        <fullName evidence="7">Carrier domain-containing protein</fullName>
    </recommendedName>
</protein>
<dbReference type="Gene3D" id="3.40.50.12780">
    <property type="entry name" value="N-terminal domain of ligase-like"/>
    <property type="match status" value="3"/>
</dbReference>
<dbReference type="Pfam" id="PF00668">
    <property type="entry name" value="Condensation"/>
    <property type="match status" value="6"/>
</dbReference>
<dbReference type="GO" id="GO:0043041">
    <property type="term" value="P:amino acid activation for nonribosomal peptide biosynthetic process"/>
    <property type="evidence" value="ECO:0007669"/>
    <property type="project" value="TreeGrafter"/>
</dbReference>
<dbReference type="InterPro" id="IPR036736">
    <property type="entry name" value="ACP-like_sf"/>
</dbReference>
<dbReference type="GO" id="GO:0031177">
    <property type="term" value="F:phosphopantetheine binding"/>
    <property type="evidence" value="ECO:0007669"/>
    <property type="project" value="InterPro"/>
</dbReference>
<dbReference type="GO" id="GO:0003824">
    <property type="term" value="F:catalytic activity"/>
    <property type="evidence" value="ECO:0007669"/>
    <property type="project" value="InterPro"/>
</dbReference>
<dbReference type="FunFam" id="3.30.300.30:FF:000010">
    <property type="entry name" value="Enterobactin synthetase component F"/>
    <property type="match status" value="4"/>
</dbReference>
<dbReference type="NCBIfam" id="TIGR01720">
    <property type="entry name" value="NRPS-para261"/>
    <property type="match status" value="2"/>
</dbReference>
<dbReference type="PROSITE" id="PS00012">
    <property type="entry name" value="PHOSPHOPANTETHEINE"/>
    <property type="match status" value="3"/>
</dbReference>
<dbReference type="SUPFAM" id="SSF47336">
    <property type="entry name" value="ACP-like"/>
    <property type="match status" value="4"/>
</dbReference>
<keyword evidence="6" id="KW-0045">Antibiotic biosynthesis</keyword>
<dbReference type="NCBIfam" id="TIGR01733">
    <property type="entry name" value="AA-adenyl-dom"/>
    <property type="match status" value="4"/>
</dbReference>
<dbReference type="InterPro" id="IPR010071">
    <property type="entry name" value="AA_adenyl_dom"/>
</dbReference>
<reference evidence="8 9" key="1">
    <citation type="journal article" date="2015" name="Int. J. Syst. Evol. Microbiol.">
        <title>Tumebacillus algifaecis sp. nov., isolated from decomposing algal scum.</title>
        <authorList>
            <person name="Wu Y.F."/>
            <person name="Zhang B."/>
            <person name="Xing P."/>
            <person name="Wu Q.L."/>
            <person name="Liu S.J."/>
        </authorList>
    </citation>
    <scope>NUCLEOTIDE SEQUENCE [LARGE SCALE GENOMIC DNA]</scope>
    <source>
        <strain evidence="8 9">THMBR28</strain>
    </source>
</reference>
<dbReference type="EMBL" id="CP022657">
    <property type="protein sequence ID" value="ASS75346.1"/>
    <property type="molecule type" value="Genomic_DNA"/>
</dbReference>
<evidence type="ECO:0000313" key="8">
    <source>
        <dbReference type="EMBL" id="ASS75346.1"/>
    </source>
</evidence>
<dbReference type="GO" id="GO:0008610">
    <property type="term" value="P:lipid biosynthetic process"/>
    <property type="evidence" value="ECO:0007669"/>
    <property type="project" value="UniProtKB-ARBA"/>
</dbReference>
<keyword evidence="3" id="KW-0596">Phosphopantetheine</keyword>
<dbReference type="Proteomes" id="UP000214688">
    <property type="component" value="Chromosome"/>
</dbReference>
<dbReference type="InterPro" id="IPR020806">
    <property type="entry name" value="PKS_PP-bd"/>
</dbReference>
<dbReference type="NCBIfam" id="NF004282">
    <property type="entry name" value="PRK05691.1"/>
    <property type="match status" value="3"/>
</dbReference>
<dbReference type="InterPro" id="IPR020802">
    <property type="entry name" value="TesA-like"/>
</dbReference>
<evidence type="ECO:0000256" key="2">
    <source>
        <dbReference type="ARBA" id="ARBA00006432"/>
    </source>
</evidence>
<proteinExistence type="inferred from homology"/>
<dbReference type="KEGG" id="tab:CIG75_10315"/>
<dbReference type="CDD" id="cd19534">
    <property type="entry name" value="E_NRPS"/>
    <property type="match status" value="2"/>
</dbReference>
<dbReference type="GO" id="GO:0044550">
    <property type="term" value="P:secondary metabolite biosynthetic process"/>
    <property type="evidence" value="ECO:0007669"/>
    <property type="project" value="UniProtKB-ARBA"/>
</dbReference>
<dbReference type="InterPro" id="IPR020845">
    <property type="entry name" value="AMP-binding_CS"/>
</dbReference>
<feature type="domain" description="Carrier" evidence="7">
    <location>
        <begin position="2545"/>
        <end position="2620"/>
    </location>
</feature>
<sequence length="5499" mass="613304">MDTKAGFWDRMSKLSPEQRAVLEKRLQAAQTPTQALELIPRRSGEGPLPLSFAQQRLWVLDQLDQGTTAYNMPFAVRLSGFLDVLALEATLNTIIARHATLRTKFAKGEDDGQPMQLIASELHLPLAFIDLQHLSQAEQEAETKRRLIAETKTPFDLSQGPLIRFSLLQLGTSEQILLLSMHHIISDAWSIGVVFLKEFAELYGVLSTGRPSQLAELQIQYADYAAWQRQRLAGSMFDEQVSYWKRQLADLPALQVPTDRPRPPVLTHNGAQERFTLNNELTETLQTLSNRIGASLFMTLLAAFQVILSRYTGQEDFAVGTPIAGRTSKETEALIGFFVGTLVMRADLTDNPTFEELIERVKKTALQAYDHQDVPFDQLVNELQVERDMSRSPLVQVMFTLQNAPLTSVELPGLTISALSLESITAKFDLELLFHESPDGLVGHLKYNTDLFERDTIARFTSHLQTLLQAVAGNPTCPVADLPLMPQSERERLLTIGSGRQAAHEPAPLCAHDLVAKQAQRTPDRIAVIFEEQRLTYRELDLRANQVAHYLRALGAGPDTLIGLYVERSADLAIALLGIFKAGAAYVPIDTAYPRERVALILEDTAAPLLLTQSALLEQLPEHNATTVCLDTERAVIAEQPHTAPDSGVRPEHLAYMIYTSGSTGRPKAVMVEHRNLVSVLLTSQQEFGFQTGDTMPWIASAAFDIALFELLNPLLCGGTSVVLTKDHVLDIERLVDDLQTYTALHTVPSLMRQIVEGIRATGIPSAAYRALRLIFIGGDAVPPDLLTAMYEVFQDAQIHVLYGPTEGTIICSQFAVPRDIALNRLQIGTPLQHATLRVCDSARRMQPIGVPGELLIGGRGVTRGYFRQAELTRDKFTTLEGQRWYKTGDLVRWHVDGTLEFLGRIDHQVKIRGFRIELGEIESVLAQHESLQQTLVTVLEGEGGDKQLIAYVVPEAGQELALEDVRGHLRERLPEYMIPAGFVVLDAMPLNANGKIDRKQLPAPQLARAHTSEAYTAPRTATEQVLAEIWSSVLHRERVGIHDNFFALGGDSILSIQIVHRANRQGIRLKPKDLFQNQTIARLAAVARIANDEVTLADQGLVTGSVLLTPVQRWFFDQQFADPHHFNMSLLFELREPLDKVAMRDVIDHLLRHHDALRLRFVREADEWKQFTATAGDVPFTEVDFSDVPEAEQDTVFTAMATTWQESLDLSAGPLVRFVHATFGGERNERLSILVHHLLIDGVSWRILLQDLETAYEQRIGRHAIQLPPKTTSFQQWAALLSAHAQSDSLLQEKAYWQNMLQVNVTALPKDRTDGENLTGSADTVSVLLSTAETLRLLQDAPKAYRTQINDLLLTAWAEAFRAWTGERSLLLMMESHGREEQFEHVDTSRTVGWFTASYPLLVQLPATKELGSAVQTVKELVRAVPHRGIGFGLLSPALPDGTLPEVSYNYLGQFDQAGTSDTHARFILSSAPNGANKSTRMKRTHLLEINGVVSGGQLRMSVTFSHQVHDRTTIERLAHSFLQELQAIIAQCASATDVTYTPSDFPLANVAQSELNMLIARLDDQGVKAEQLEQMYPLSPLQQGMLYHSLLDEASGVYVTQVKAALQGDLNLVALQSAWQSVMKRHPILRTSFQTLGGRDPLQMVLQEVEMPLTLLDWQNDSQTQQEAAFEIFLKSDQAQGFDLSKAPLMRLTIIRTAVDKYRLVWTSHHILLDGWSMQHVFQEVFTLYGSHATGHERQLVQPRPYGDFIEWLGAQDLEAAQAYWQERMHGFSEPTLLGVERQTTWLPAGEQQFEEQRAALSESETLALHHLAKKHQLTLNTLVQGAWMIVLHRYSGAEDVAFGATVSGRPAELSGVEEMVGLFINTLPVRSQLTATSEVLHCLQNLQAMQTEVRDYEYTPLSLVQAWSGLPRDLPLFHSILVFENYPMNQEMADGVGEVGSLQITEMSTGELSHYPLTLGVAPGKRLAVKMAYDRLRYEDRTITLLLGHLLTVLTNLLTHPKQRVQDVPMLTSGELAQLEIWGDANLQTAPFVSTHRRFEAQAAQTPDAIAVQTDESTLTYFELNARANCLARHLQSLGVGAEVRVLLLVERSVELVVAVLGILKAGGAYVPLDTSFPEERMKLILDDVSADVLVTQASLADKLPAQNGRIVRLDTDAVEINKQAADNLPTDANPNDLAYMIYTSGSTGRPKAVMVEQYNLISVLQASQTAFRFSEGDVMPWIASVAFDIALFELLNPLLSGGTSVLLTRDEVLDLPKLTARMHAFSMIHTVPSLMRQIVQTIEEAAIPSETFDNLRAIFIGGDAVPPDLLGTMHSLFRNAQIHILYGPTEGTIICSSFAVPRDLQIDKFYIGRALPHAQLRICDRKQQIAPLGVPGELLIGGPGVSRGYYLQAELTQEKYLEQDGVRWYRTGDLVRYTTDGTIEFLGRLDNQVKIRGFRIELGEVETALNTLAGIHEAVVVTATSKAGEKRLVAYVVAQDDSKLNGAALREALNLRLPDYMIPSAFVMLDRLPLNQNGKVDRRALPTPDASLWENSDRDARTRTPLEEIIGGIWADVLGRQQVSMNENFFDAGGHSLLVTQVVTRINEVFGLQMQLRALFEAPTITEFSKRVHAQQQVSQQRAIPPIETISRAGELPLSFAQQRLWIVDHLNPGTTVYNMPFAVRLVGELNRPALERTLTEIVRRHEALRTSYENKGGQAVQQIAPPYAIHLPVVELSGEDASEQEAAAKQYVEQEASTPFDLAKGPLLRCSLLKLDSTVHVLVLNLHHIVSDGWSMGVFLQEVATLYGAYQLDQPSPLADLLVQYADFAAWQRDWLQGEVYDEQFSYWKAQLSGEMHVLQLPTDRPRPPIQTHRGATVSFHLTRETVQRLRHLSRQAGATMFMTLLAAYQVLLMRYSNQEDIAVGTPIAGRNCIETENMIGFFVNTLVMRTDLSGNPTFEQLLSRVRETALGAYAHQDLPFEKLVAALQPERDASRSPLFQTLFNLQPHSTGDSVKLPGLAVKPLEFDHATVKFDLELSIEDWGDTLVGRFNYNIDLFESATIARMITHFQTLLEAVTTDPTLPIGLAPLMSTEEQEHMLRQGQGKKVAYADLCIHQLFEAQAAKTPEHIAVLAEQGTMTYRELNERANQIAHRLQQIGVGSESLVGIFMTRTPQMIAAMLGVLKAGGAYVPLDPTYPQERILFMMNDTKMAVLLSEQHLLNELPPYEVETICLPLVETDTADDLVVQATSRNLAYVIYTSGSTGRPKGVAVEHRSAATMIQWALEEYAAEDFAGVLFSTSICFDLSVYELFVTLAAGGKVILAESALQLPQLAAKDEVTLINTVPSAITELLRIDAIPDSVRSVNLAGEALPLHLVQRLYALKTVQKVYNLYGPSEDTTYSTYRLIERDTATAPTIGRPLANTDFYLLDEHKQLVPLGVSGQLYLTGDGLARGYLGRSDLTAEKFIPNPFQNDPNGRMYATGDVARLLPDGNLEYLGRIDHQVKVRGYRIELGEIEAMLVRHPSVQAALAIVREDLPGSKRIVAYLVADPANIDQAKLRSLLKAQLPDYMIPSAFVMLDAFPLTSNGKIDRKALPAPDSGREMADRYEAPRNETEEALAEIWSKVLRVERIGIHDNYFSLGGDSILSIQILHLATQRGIRFTPKDLFQYQTIAELSQVVSSGATLLSAEQGLVTGDVLLTPVQHWFLDRLPEDAHHFNLPLLLILKERAEEALLRDVIKRLLEHHDALRMRYLKQADGWQQFNDGLSEEVPLVTVDLSHIPRHEQEESFKLIADHYQAGLDLDGHLFQAVLFHFGADRPQRLLLIVHHLIVDGVSWRILLEDLETLYSQALRGEQMQLPLKTTSFREWAARLCEAAQSDVIANERTHWLRLAKITPPAIPFDHTGDQNTVDSAHTVSVLLTRDETIRLLQEVPKAYNTQINDLLLTALIRAFANWTGESTLLVNFEGHGRENIIDGVDLSRTVGWFTSMYPVCLQLPAHQTPGDAIKAVKEQLRTVPNKGTSFGMLRYLHPDTSVQQALAALPTPEISFNYLGQFDAGTTSADTMFQLSGQQSGSAHSKRMKRDHLLDITALIAGDQLRLNMIYSTHLHNAETIEQVAAAFLDELRTLIAHCLTPEAGGYTPSDFPEARVLQVELDQFMNRLGDRQADLEQLYELSPLQQGMLYHSLLASNQGVYVTQLNLTVQGPLHADALQSAWNSVLERHPILRTAFFWDESSKPLQAVFRNLSLPLTVLDWRDLTSEQQEQSLHEFLREDVRHGFDLTAAPLMRIALIRMKEQEQRLIWTSHHLLLDGWSTSIVFAEMFAAYQASGQGEPLPQRSPRPYREFVAWLQVQDEQAAERYWRERLAGFIAPTSLRIETHRSELRAGERRFTEQKMRLSADLTQSLQSFGKQHRLTLNTILQGAWALLLSRYSGEDDVVFGTTVSGRPTDLAGVDKMVGMFINTLPIRQNLLGTTPLVSYLQALQSQQTELRQFEYSPLLDVQAWSDVPRGVPLFETIFVFENYPADEKAAESIDSAADLKITAAATSELTNYPITVIVVPGQQIGVKLAYDRLRYDDDSIERMALHLETLLTQMLQGAEHPVQSLRILSPQEEALLHDWNDNLRPYPHHLCAHELFDQQARQTPERIALVCAGESLTYRELQVASNRLARQLQAQGVAPGLFVGYYGERTLDWAVAVLAIFKAGGIYVPLDPKYPQDRLAFMIEDTKPQVMLTFRRFVDQMPTHQAQIICLDDAVAFVEKQCDSVPDYAVTPDDRAYVIFTSGSTGRPKGAMVEHKGMLNHLLAKVDELAVTAEDRIAQNASQCVDISIWQLLTAWMVGASTHVLPDEIAFDPSNQLDEMHRSRLTIVETVPSLLRAMIDEIALRDPDRPDLSALRWMIPNGEVLPPELCHKWLDHYPDAWLINAYGPTECSDDVTHHFISEPPSDQVTNISIGRVIPNMKLYVLDKSMQAVPIGIPGELHIGGIGVGPGYLNDPDKTAKSFLPDFISGQPNARLYKTGDLVRFRPDGLLEFLGRIDNQVKIRGFRIEIGEIESVLSNHESIEEAVVIAREDTPGDKRLAAYLIAKPDCAIDITALREYTQSKLPAHMVPTAFVSMDALPLTANGKINRRALPQPDDNDVARKSEYLPPRDETEHRLAQIWSQLLGLSEVGIQDNFFALGGHSLLAVRLMSEIQTQFGQKLALQTLYQGGTIEHLADALQQTDEKLLPTSLVEVQKGNTANQALFLVHAGGGMVHAYVELARQLGAEHTVYGLQAQGVEEGQVPLTSIEAMAAHYLEAIRCVQPNGPYLLGGWSLGGVIAYEMARQLRAQGDVTSDVFLLDTAMPTWQKDRQQQDEKSFALMFATNWARQLGEDLSELIAKREQLSEAQILDAIFEQGRVRQIFPPDFDLAAVLRGYQVFKHNIMAQQNYSPQPYDGHLTLLIAQESASQFIAMQEVGYVLDTTLGWGEIAPNVSTHEVAGEHSTLMEQPAVQGVASCLRLCLQELEQATQK</sequence>
<evidence type="ECO:0000313" key="9">
    <source>
        <dbReference type="Proteomes" id="UP000214688"/>
    </source>
</evidence>
<accession>A0A223D1Y2</accession>
<dbReference type="Gene3D" id="2.30.38.10">
    <property type="entry name" value="Luciferase, Domain 3"/>
    <property type="match status" value="1"/>
</dbReference>
<dbReference type="NCBIfam" id="NF003417">
    <property type="entry name" value="PRK04813.1"/>
    <property type="match status" value="4"/>
</dbReference>
<evidence type="ECO:0000259" key="7">
    <source>
        <dbReference type="PROSITE" id="PS50075"/>
    </source>
</evidence>
<feature type="domain" description="Carrier" evidence="7">
    <location>
        <begin position="3595"/>
        <end position="3669"/>
    </location>
</feature>